<evidence type="ECO:0000313" key="10">
    <source>
        <dbReference type="Proteomes" id="UP000076761"/>
    </source>
</evidence>
<dbReference type="InterPro" id="IPR016024">
    <property type="entry name" value="ARM-type_fold"/>
</dbReference>
<comment type="similarity">
    <text evidence="3">Belongs to the XPO2/CSE1 family.</text>
</comment>
<evidence type="ECO:0000259" key="8">
    <source>
        <dbReference type="PROSITE" id="PS50166"/>
    </source>
</evidence>
<dbReference type="Gene3D" id="1.25.10.10">
    <property type="entry name" value="Leucine-rich Repeat Variant"/>
    <property type="match status" value="1"/>
</dbReference>
<dbReference type="PROSITE" id="PS50166">
    <property type="entry name" value="IMPORTIN_B_NT"/>
    <property type="match status" value="1"/>
</dbReference>
<dbReference type="FunCoup" id="A0A165MI35">
    <property type="interactions" value="828"/>
</dbReference>
<protein>
    <submittedName>
        <fullName evidence="9">Importin alpha re-exporter</fullName>
    </submittedName>
</protein>
<feature type="domain" description="Importin N-terminal" evidence="8">
    <location>
        <begin position="20"/>
        <end position="91"/>
    </location>
</feature>
<dbReference type="PANTHER" id="PTHR10997:SF8">
    <property type="entry name" value="EXPORTIN-2"/>
    <property type="match status" value="1"/>
</dbReference>
<evidence type="ECO:0000256" key="1">
    <source>
        <dbReference type="ARBA" id="ARBA00004123"/>
    </source>
</evidence>
<dbReference type="GO" id="GO:0006606">
    <property type="term" value="P:protein import into nucleus"/>
    <property type="evidence" value="ECO:0007669"/>
    <property type="project" value="TreeGrafter"/>
</dbReference>
<dbReference type="InterPro" id="IPR005043">
    <property type="entry name" value="XPO2_C"/>
</dbReference>
<dbReference type="GO" id="GO:0006611">
    <property type="term" value="P:protein export from nucleus"/>
    <property type="evidence" value="ECO:0007669"/>
    <property type="project" value="TreeGrafter"/>
</dbReference>
<dbReference type="InterPro" id="IPR011989">
    <property type="entry name" value="ARM-like"/>
</dbReference>
<dbReference type="STRING" id="1314782.A0A165MI35"/>
<dbReference type="PANTHER" id="PTHR10997">
    <property type="entry name" value="IMPORTIN-7, 8, 11"/>
    <property type="match status" value="1"/>
</dbReference>
<evidence type="ECO:0000256" key="4">
    <source>
        <dbReference type="ARBA" id="ARBA00022448"/>
    </source>
</evidence>
<evidence type="ECO:0000256" key="5">
    <source>
        <dbReference type="ARBA" id="ARBA00022490"/>
    </source>
</evidence>
<dbReference type="Pfam" id="PF03810">
    <property type="entry name" value="IBN_N"/>
    <property type="match status" value="1"/>
</dbReference>
<name>A0A165MI35_9AGAM</name>
<keyword evidence="7" id="KW-0539">Nucleus</keyword>
<dbReference type="GO" id="GO:0005635">
    <property type="term" value="C:nuclear envelope"/>
    <property type="evidence" value="ECO:0007669"/>
    <property type="project" value="TreeGrafter"/>
</dbReference>
<dbReference type="InterPro" id="IPR001494">
    <property type="entry name" value="Importin-beta_N"/>
</dbReference>
<evidence type="ECO:0000256" key="3">
    <source>
        <dbReference type="ARBA" id="ARBA00008669"/>
    </source>
</evidence>
<dbReference type="GO" id="GO:0005049">
    <property type="term" value="F:nuclear export signal receptor activity"/>
    <property type="evidence" value="ECO:0007669"/>
    <property type="project" value="TreeGrafter"/>
</dbReference>
<evidence type="ECO:0000256" key="6">
    <source>
        <dbReference type="ARBA" id="ARBA00022927"/>
    </source>
</evidence>
<organism evidence="9 10">
    <name type="scientific">Neolentinus lepideus HHB14362 ss-1</name>
    <dbReference type="NCBI Taxonomy" id="1314782"/>
    <lineage>
        <taxon>Eukaryota</taxon>
        <taxon>Fungi</taxon>
        <taxon>Dikarya</taxon>
        <taxon>Basidiomycota</taxon>
        <taxon>Agaricomycotina</taxon>
        <taxon>Agaricomycetes</taxon>
        <taxon>Gloeophyllales</taxon>
        <taxon>Gloeophyllaceae</taxon>
        <taxon>Neolentinus</taxon>
    </lineage>
</organism>
<comment type="subcellular location">
    <subcellularLocation>
        <location evidence="2">Cytoplasm</location>
    </subcellularLocation>
    <subcellularLocation>
        <location evidence="1">Nucleus</location>
    </subcellularLocation>
</comment>
<dbReference type="GO" id="GO:0005829">
    <property type="term" value="C:cytosol"/>
    <property type="evidence" value="ECO:0007669"/>
    <property type="project" value="TreeGrafter"/>
</dbReference>
<dbReference type="AlphaFoldDB" id="A0A165MI35"/>
<dbReference type="InParanoid" id="A0A165MI35"/>
<dbReference type="GO" id="GO:0031267">
    <property type="term" value="F:small GTPase binding"/>
    <property type="evidence" value="ECO:0007669"/>
    <property type="project" value="InterPro"/>
</dbReference>
<sequence>MLDLTALFLSSLDPSSGKLAKQSLHSLSQQLGFFPHLLTLIITPTQDRPARLAASVYLKNVVKNRWDDDTNPIPPAYQAAIRTGIVPAIISLSSPTDKAMRAQLLETAAVIAAFDFPEKLSDLMDTFVTSLSGSDYMVNLAILETAHTVFFPWRSKTRTDELYLSINYVFARFLEPFLAFFRCSAALLISSPSPASQTLAASMVEATKIFYDLTSLAMPPAIKDAHAEFFKPEEGWFTRFMVWNPAELRGDQDDHTPSLPDQLKMTTMELVELYLHKYPEMLVETKTVEAIVQIVWDVLGSGVLQGARDDAFVSQSLHFISTVIRSDMYKHVFRSRETISNLIQSVVIPNIQLREYELEQFEDHPLMFVRQDLAIPGTGDTATRRQAAADVVRALVASGAEVETTEVVGAWIARGLAEYEKDRDGVGWKAKDSAVYLMGAVAAKAATTQHGVTATNELVDVVEFFSNNVFQDLQVPRSNIHPVLQVDVMKFLYAFHAQLSKEQLLTVLPLLQQYLKSENTVCYTYAAIAIERILCVRRGTELLFACADIRDFAPNLLDLLLSKIESGGSTQKVAENEYLMQCVMRVIVAARQTLMPVYQQVLSRLMNILGIISQSPSNPSFDWYIFESTSALIRFVVAGNPNTLAVFEQTLFGPITVILQQDVEQYIPYVFQLLAQMLTVHTVGAPTGYRGLLQFLVQPPVWGDKCNVPGLVKLLKAFLAKDTAYMVESGSYMSVMAVVHRLISSRNNYTWGFKLLEGVIVNIPGSTMKQCFRPLIMELLNRMQTNKTDKYIYHFTRFFIYGFAMQIDNMNPDLIIGTVEEVQQGLWTNVLKNIILPQVPKMPPRDRKLIAVALTRMLTHSEKAVQPGIVDAWPLAFTALAKLFSEPQHLKSSPQSPSDADVEIGLTQIDYEEQTAGYQSAYSRLVALEGPTVDPVAYVVNVQEYFVKEIAAWKEPRKGTLIGVADQSVTGAVVATLREAGAI</sequence>
<keyword evidence="10" id="KW-1185">Reference proteome</keyword>
<accession>A0A165MI35</accession>
<gene>
    <name evidence="9" type="ORF">NEOLEDRAFT_1103543</name>
</gene>
<dbReference type="Pfam" id="PF03378">
    <property type="entry name" value="CAS_CSE1"/>
    <property type="match status" value="1"/>
</dbReference>
<dbReference type="InterPro" id="IPR013713">
    <property type="entry name" value="XPO2_central"/>
</dbReference>
<keyword evidence="5" id="KW-0963">Cytoplasm</keyword>
<keyword evidence="4" id="KW-0813">Transport</keyword>
<dbReference type="Pfam" id="PF08506">
    <property type="entry name" value="Cse1"/>
    <property type="match status" value="1"/>
</dbReference>
<dbReference type="SMART" id="SM00913">
    <property type="entry name" value="IBN_N"/>
    <property type="match status" value="1"/>
</dbReference>
<dbReference type="EMBL" id="KV425686">
    <property type="protein sequence ID" value="KZT18357.1"/>
    <property type="molecule type" value="Genomic_DNA"/>
</dbReference>
<evidence type="ECO:0000256" key="2">
    <source>
        <dbReference type="ARBA" id="ARBA00004496"/>
    </source>
</evidence>
<dbReference type="Proteomes" id="UP000076761">
    <property type="component" value="Unassembled WGS sequence"/>
</dbReference>
<dbReference type="SUPFAM" id="SSF48371">
    <property type="entry name" value="ARM repeat"/>
    <property type="match status" value="1"/>
</dbReference>
<evidence type="ECO:0000256" key="7">
    <source>
        <dbReference type="ARBA" id="ARBA00023242"/>
    </source>
</evidence>
<dbReference type="OrthoDB" id="3268246at2759"/>
<evidence type="ECO:0000313" key="9">
    <source>
        <dbReference type="EMBL" id="KZT18357.1"/>
    </source>
</evidence>
<proteinExistence type="inferred from homology"/>
<reference evidence="9 10" key="1">
    <citation type="journal article" date="2016" name="Mol. Biol. Evol.">
        <title>Comparative Genomics of Early-Diverging Mushroom-Forming Fungi Provides Insights into the Origins of Lignocellulose Decay Capabilities.</title>
        <authorList>
            <person name="Nagy L.G."/>
            <person name="Riley R."/>
            <person name="Tritt A."/>
            <person name="Adam C."/>
            <person name="Daum C."/>
            <person name="Floudas D."/>
            <person name="Sun H."/>
            <person name="Yadav J.S."/>
            <person name="Pangilinan J."/>
            <person name="Larsson K.H."/>
            <person name="Matsuura K."/>
            <person name="Barry K."/>
            <person name="Labutti K."/>
            <person name="Kuo R."/>
            <person name="Ohm R.A."/>
            <person name="Bhattacharya S.S."/>
            <person name="Shirouzu T."/>
            <person name="Yoshinaga Y."/>
            <person name="Martin F.M."/>
            <person name="Grigoriev I.V."/>
            <person name="Hibbett D.S."/>
        </authorList>
    </citation>
    <scope>NUCLEOTIDE SEQUENCE [LARGE SCALE GENOMIC DNA]</scope>
    <source>
        <strain evidence="9 10">HHB14362 ss-1</strain>
    </source>
</reference>
<keyword evidence="6" id="KW-0653">Protein transport</keyword>